<dbReference type="CDD" id="cd04892">
    <property type="entry name" value="ACT_AK-like_2"/>
    <property type="match status" value="1"/>
</dbReference>
<dbReference type="InterPro" id="IPR054352">
    <property type="entry name" value="ACT_Aspartokinase"/>
</dbReference>
<keyword evidence="5" id="KW-0067">ATP-binding</keyword>
<dbReference type="AlphaFoldDB" id="A0A1M6NBP6"/>
<dbReference type="Proteomes" id="UP000184050">
    <property type="component" value="Unassembled WGS sequence"/>
</dbReference>
<name>A0A1M6NBP6_9BACT</name>
<accession>A0A1M6NBP6</accession>
<sequence>MSDKVIRFGGSNAASTSSIKNLIEYLGQFQNRNFIVSSAVPELLQIVENNIRQVYKSDAGKVTRQIEQIFIKITGELPTQGYQKLVEQYSNILKGIGLIGDYSEALSDQVKSFSEKLTVEIIKTQFQKNGVAVTIIWPEECELFVTPDFGNATYLSVNSSKLQSLPGGVYLIPGSYGITRQGKIARAGKTAADYTAAFLTYALKIPKLQLWGLDFDFQRADPSIFPTSPRIERLTYAEASELAYFDHYSFHPRTVDPLEHDHIPIEVLNSSTSSGEIDTIINTETYIEDQIVKSVACTDDISLLRLNGPGVGLKPGILAKVTAGLTDAGINIKSVITSQVSINLILEKSAADKALKIMQQPGFSSVKEISVVKNVSLIGVVGHGMQQNYGVSARIFNAVSQGKINVLLSGSGASDLVSYLVVKDEDKQKSVREIYNAFFNF</sequence>
<dbReference type="GO" id="GO:0009090">
    <property type="term" value="P:homoserine biosynthetic process"/>
    <property type="evidence" value="ECO:0007669"/>
    <property type="project" value="TreeGrafter"/>
</dbReference>
<evidence type="ECO:0000256" key="4">
    <source>
        <dbReference type="ARBA" id="ARBA00022777"/>
    </source>
</evidence>
<evidence type="ECO:0000313" key="11">
    <source>
        <dbReference type="Proteomes" id="UP000184050"/>
    </source>
</evidence>
<keyword evidence="11" id="KW-1185">Reference proteome</keyword>
<dbReference type="InterPro" id="IPR036393">
    <property type="entry name" value="AceGlu_kinase-like_sf"/>
</dbReference>
<dbReference type="GO" id="GO:0009089">
    <property type="term" value="P:lysine biosynthetic process via diaminopimelate"/>
    <property type="evidence" value="ECO:0007669"/>
    <property type="project" value="TreeGrafter"/>
</dbReference>
<dbReference type="SUPFAM" id="SSF53633">
    <property type="entry name" value="Carbamate kinase-like"/>
    <property type="match status" value="1"/>
</dbReference>
<keyword evidence="3" id="KW-0547">Nucleotide-binding</keyword>
<reference evidence="10 11" key="1">
    <citation type="submission" date="2016-11" db="EMBL/GenBank/DDBJ databases">
        <authorList>
            <person name="Jaros S."/>
            <person name="Januszkiewicz K."/>
            <person name="Wedrychowicz H."/>
        </authorList>
    </citation>
    <scope>NUCLEOTIDE SEQUENCE [LARGE SCALE GENOMIC DNA]</scope>
    <source>
        <strain evidence="10 11">DSM 27063</strain>
    </source>
</reference>
<dbReference type="PANTHER" id="PTHR21499:SF59">
    <property type="entry name" value="ASPARTOKINASE"/>
    <property type="match status" value="1"/>
</dbReference>
<feature type="domain" description="Aspartate/glutamate/uridylate kinase" evidence="7">
    <location>
        <begin position="5"/>
        <end position="269"/>
    </location>
</feature>
<evidence type="ECO:0000313" key="10">
    <source>
        <dbReference type="EMBL" id="SHJ93102.1"/>
    </source>
</evidence>
<dbReference type="EMBL" id="FQZE01000041">
    <property type="protein sequence ID" value="SHJ93102.1"/>
    <property type="molecule type" value="Genomic_DNA"/>
</dbReference>
<dbReference type="GO" id="GO:0005524">
    <property type="term" value="F:ATP binding"/>
    <property type="evidence" value="ECO:0007669"/>
    <property type="project" value="UniProtKB-KW"/>
</dbReference>
<dbReference type="OrthoDB" id="9799110at2"/>
<feature type="domain" description="Aspartokinase ACT" evidence="9">
    <location>
        <begin position="378"/>
        <end position="438"/>
    </location>
</feature>
<organism evidence="10 11">
    <name type="scientific">Tangfeifania diversioriginum</name>
    <dbReference type="NCBI Taxonomy" id="1168035"/>
    <lineage>
        <taxon>Bacteria</taxon>
        <taxon>Pseudomonadati</taxon>
        <taxon>Bacteroidota</taxon>
        <taxon>Bacteroidia</taxon>
        <taxon>Marinilabiliales</taxon>
        <taxon>Prolixibacteraceae</taxon>
        <taxon>Tangfeifania</taxon>
    </lineage>
</organism>
<evidence type="ECO:0000256" key="3">
    <source>
        <dbReference type="ARBA" id="ARBA00022741"/>
    </source>
</evidence>
<dbReference type="Pfam" id="PF00696">
    <property type="entry name" value="AA_kinase"/>
    <property type="match status" value="1"/>
</dbReference>
<evidence type="ECO:0000259" key="7">
    <source>
        <dbReference type="Pfam" id="PF00696"/>
    </source>
</evidence>
<gene>
    <name evidence="10" type="ORF">SAMN05444280_14114</name>
</gene>
<dbReference type="RefSeq" id="WP_073173362.1">
    <property type="nucleotide sequence ID" value="NZ_FQZE01000041.1"/>
</dbReference>
<keyword evidence="4 10" id="KW-0808">Transferase</keyword>
<dbReference type="EC" id="2.7.2.4" evidence="2"/>
<dbReference type="GO" id="GO:0005829">
    <property type="term" value="C:cytosol"/>
    <property type="evidence" value="ECO:0007669"/>
    <property type="project" value="TreeGrafter"/>
</dbReference>
<dbReference type="InterPro" id="IPR042199">
    <property type="entry name" value="AsparK_Bifunc_asparK/hSer_DH"/>
</dbReference>
<dbReference type="SUPFAM" id="SSF55021">
    <property type="entry name" value="ACT-like"/>
    <property type="match status" value="2"/>
</dbReference>
<evidence type="ECO:0000259" key="8">
    <source>
        <dbReference type="Pfam" id="PF13840"/>
    </source>
</evidence>
<evidence type="ECO:0000256" key="6">
    <source>
        <dbReference type="ARBA" id="ARBA00047872"/>
    </source>
</evidence>
<keyword evidence="4 10" id="KW-0418">Kinase</keyword>
<comment type="catalytic activity">
    <reaction evidence="6">
        <text>L-aspartate + ATP = 4-phospho-L-aspartate + ADP</text>
        <dbReference type="Rhea" id="RHEA:23776"/>
        <dbReference type="ChEBI" id="CHEBI:29991"/>
        <dbReference type="ChEBI" id="CHEBI:30616"/>
        <dbReference type="ChEBI" id="CHEBI:57535"/>
        <dbReference type="ChEBI" id="CHEBI:456216"/>
        <dbReference type="EC" id="2.7.2.4"/>
    </reaction>
</comment>
<dbReference type="Pfam" id="PF13840">
    <property type="entry name" value="ACT_7"/>
    <property type="match status" value="1"/>
</dbReference>
<dbReference type="PANTHER" id="PTHR21499">
    <property type="entry name" value="ASPARTATE KINASE"/>
    <property type="match status" value="1"/>
</dbReference>
<dbReference type="InterPro" id="IPR045865">
    <property type="entry name" value="ACT-like_dom_sf"/>
</dbReference>
<comment type="similarity">
    <text evidence="1">Belongs to the aspartokinase family.</text>
</comment>
<dbReference type="Gene3D" id="1.20.120.1320">
    <property type="entry name" value="Aspartokinase, catalytic domain"/>
    <property type="match status" value="1"/>
</dbReference>
<dbReference type="Gene3D" id="3.30.2130.10">
    <property type="entry name" value="VC0802-like"/>
    <property type="match status" value="1"/>
</dbReference>
<dbReference type="InterPro" id="IPR027795">
    <property type="entry name" value="CASTOR_ACT_dom"/>
</dbReference>
<proteinExistence type="inferred from homology"/>
<evidence type="ECO:0000256" key="2">
    <source>
        <dbReference type="ARBA" id="ARBA00013059"/>
    </source>
</evidence>
<dbReference type="InterPro" id="IPR001048">
    <property type="entry name" value="Asp/Glu/Uridylate_kinase"/>
</dbReference>
<dbReference type="STRING" id="1168035.SAMN05444280_14114"/>
<protein>
    <recommendedName>
        <fullName evidence="2">aspartate kinase</fullName>
        <ecNumber evidence="2">2.7.2.4</ecNumber>
    </recommendedName>
</protein>
<evidence type="ECO:0000256" key="5">
    <source>
        <dbReference type="ARBA" id="ARBA00022840"/>
    </source>
</evidence>
<feature type="domain" description="CASTOR ACT" evidence="8">
    <location>
        <begin position="298"/>
        <end position="359"/>
    </location>
</feature>
<dbReference type="Gene3D" id="3.40.1160.10">
    <property type="entry name" value="Acetylglutamate kinase-like"/>
    <property type="match status" value="1"/>
</dbReference>
<dbReference type="GO" id="GO:0004072">
    <property type="term" value="F:aspartate kinase activity"/>
    <property type="evidence" value="ECO:0007669"/>
    <property type="project" value="UniProtKB-EC"/>
</dbReference>
<evidence type="ECO:0000259" key="9">
    <source>
        <dbReference type="Pfam" id="PF22468"/>
    </source>
</evidence>
<dbReference type="Pfam" id="PF22468">
    <property type="entry name" value="ACT_9"/>
    <property type="match status" value="1"/>
</dbReference>
<evidence type="ECO:0000256" key="1">
    <source>
        <dbReference type="ARBA" id="ARBA00010122"/>
    </source>
</evidence>